<organism evidence="1">
    <name type="scientific">Oryza barthii</name>
    <dbReference type="NCBI Taxonomy" id="65489"/>
    <lineage>
        <taxon>Eukaryota</taxon>
        <taxon>Viridiplantae</taxon>
        <taxon>Streptophyta</taxon>
        <taxon>Embryophyta</taxon>
        <taxon>Tracheophyta</taxon>
        <taxon>Spermatophyta</taxon>
        <taxon>Magnoliopsida</taxon>
        <taxon>Liliopsida</taxon>
        <taxon>Poales</taxon>
        <taxon>Poaceae</taxon>
        <taxon>BOP clade</taxon>
        <taxon>Oryzoideae</taxon>
        <taxon>Oryzeae</taxon>
        <taxon>Oryzinae</taxon>
        <taxon>Oryza</taxon>
    </lineage>
</organism>
<dbReference type="AlphaFoldDB" id="A0A0D3H5Y1"/>
<reference evidence="1" key="1">
    <citation type="journal article" date="2009" name="Rice">
        <title>De Novo Next Generation Sequencing of Plant Genomes.</title>
        <authorList>
            <person name="Rounsley S."/>
            <person name="Marri P.R."/>
            <person name="Yu Y."/>
            <person name="He R."/>
            <person name="Sisneros N."/>
            <person name="Goicoechea J.L."/>
            <person name="Lee S.J."/>
            <person name="Angelova A."/>
            <person name="Kudrna D."/>
            <person name="Luo M."/>
            <person name="Affourtit J."/>
            <person name="Desany B."/>
            <person name="Knight J."/>
            <person name="Niazi F."/>
            <person name="Egholm M."/>
            <person name="Wing R.A."/>
        </authorList>
    </citation>
    <scope>NUCLEOTIDE SEQUENCE [LARGE SCALE GENOMIC DNA]</scope>
    <source>
        <strain evidence="1">cv. IRGC 105608</strain>
    </source>
</reference>
<keyword evidence="2" id="KW-1185">Reference proteome</keyword>
<dbReference type="HOGENOM" id="CLU_2797975_0_0_1"/>
<name>A0A0D3H5Y1_9ORYZ</name>
<dbReference type="PaxDb" id="65489-OBART09G07360.1"/>
<reference evidence="1" key="2">
    <citation type="submission" date="2015-03" db="UniProtKB">
        <authorList>
            <consortium name="EnsemblPlants"/>
        </authorList>
    </citation>
    <scope>IDENTIFICATION</scope>
</reference>
<proteinExistence type="predicted"/>
<protein>
    <submittedName>
        <fullName evidence="1">Uncharacterized protein</fullName>
    </submittedName>
</protein>
<sequence length="68" mass="7430">MPLPSSMSGGVGVDAKVVSWYLSSTEAQPVLINNVTSATVFTIANLCSQLKLKNKIEEHLWSQLYYAV</sequence>
<evidence type="ECO:0000313" key="1">
    <source>
        <dbReference type="EnsemblPlants" id="OBART09G07360.1"/>
    </source>
</evidence>
<evidence type="ECO:0000313" key="2">
    <source>
        <dbReference type="Proteomes" id="UP000026960"/>
    </source>
</evidence>
<dbReference type="Proteomes" id="UP000026960">
    <property type="component" value="Chromosome 9"/>
</dbReference>
<dbReference type="EnsemblPlants" id="OBART09G07360.1">
    <property type="protein sequence ID" value="OBART09G07360.1"/>
    <property type="gene ID" value="OBART09G07360"/>
</dbReference>
<dbReference type="Gramene" id="OBART09G07360.1">
    <property type="protein sequence ID" value="OBART09G07360.1"/>
    <property type="gene ID" value="OBART09G07360"/>
</dbReference>
<accession>A0A0D3H5Y1</accession>